<keyword evidence="7" id="KW-1185">Reference proteome</keyword>
<dbReference type="Pfam" id="PF16197">
    <property type="entry name" value="KAsynt_C_assoc"/>
    <property type="match status" value="1"/>
</dbReference>
<dbReference type="GO" id="GO:0044550">
    <property type="term" value="P:secondary metabolite biosynthetic process"/>
    <property type="evidence" value="ECO:0007669"/>
    <property type="project" value="TreeGrafter"/>
</dbReference>
<evidence type="ECO:0000259" key="4">
    <source>
        <dbReference type="PROSITE" id="PS50075"/>
    </source>
</evidence>
<dbReference type="InterPro" id="IPR032821">
    <property type="entry name" value="PKS_assoc"/>
</dbReference>
<evidence type="ECO:0000313" key="6">
    <source>
        <dbReference type="EMBL" id="CAF9941697.1"/>
    </source>
</evidence>
<keyword evidence="3" id="KW-0808">Transferase</keyword>
<feature type="domain" description="Ketosynthase family 3 (KS3)" evidence="5">
    <location>
        <begin position="1"/>
        <end position="239"/>
    </location>
</feature>
<dbReference type="PANTHER" id="PTHR43775:SF29">
    <property type="entry name" value="ASPERFURANONE POLYKETIDE SYNTHASE AFOG-RELATED"/>
    <property type="match status" value="1"/>
</dbReference>
<dbReference type="GO" id="GO:0004312">
    <property type="term" value="F:fatty acid synthase activity"/>
    <property type="evidence" value="ECO:0007669"/>
    <property type="project" value="TreeGrafter"/>
</dbReference>
<dbReference type="PROSITE" id="PS50075">
    <property type="entry name" value="CARRIER"/>
    <property type="match status" value="1"/>
</dbReference>
<dbReference type="PROSITE" id="PS52004">
    <property type="entry name" value="KS3_2"/>
    <property type="match status" value="1"/>
</dbReference>
<evidence type="ECO:0000256" key="1">
    <source>
        <dbReference type="ARBA" id="ARBA00022450"/>
    </source>
</evidence>
<reference evidence="6" key="1">
    <citation type="submission" date="2021-03" db="EMBL/GenBank/DDBJ databases">
        <authorList>
            <person name="Tagirdzhanova G."/>
        </authorList>
    </citation>
    <scope>NUCLEOTIDE SEQUENCE</scope>
</reference>
<evidence type="ECO:0000256" key="2">
    <source>
        <dbReference type="ARBA" id="ARBA00022553"/>
    </source>
</evidence>
<name>A0A8H3J6S5_9LECA</name>
<dbReference type="SMART" id="SM00825">
    <property type="entry name" value="PKS_KS"/>
    <property type="match status" value="1"/>
</dbReference>
<evidence type="ECO:0000259" key="5">
    <source>
        <dbReference type="PROSITE" id="PS52004"/>
    </source>
</evidence>
<comment type="caution">
    <text evidence="6">The sequence shown here is derived from an EMBL/GenBank/DDBJ whole genome shotgun (WGS) entry which is preliminary data.</text>
</comment>
<dbReference type="Pfam" id="PF00109">
    <property type="entry name" value="ketoacyl-synt"/>
    <property type="match status" value="1"/>
</dbReference>
<dbReference type="InterPro" id="IPR014031">
    <property type="entry name" value="Ketoacyl_synth_C"/>
</dbReference>
<feature type="domain" description="Carrier" evidence="4">
    <location>
        <begin position="336"/>
        <end position="414"/>
    </location>
</feature>
<dbReference type="SMART" id="SM00823">
    <property type="entry name" value="PKS_PP"/>
    <property type="match status" value="1"/>
</dbReference>
<dbReference type="SUPFAM" id="SSF47336">
    <property type="entry name" value="ACP-like"/>
    <property type="match status" value="1"/>
</dbReference>
<evidence type="ECO:0000313" key="7">
    <source>
        <dbReference type="Proteomes" id="UP000664534"/>
    </source>
</evidence>
<proteinExistence type="predicted"/>
<dbReference type="InterPro" id="IPR020841">
    <property type="entry name" value="PKS_Beta-ketoAc_synthase_dom"/>
</dbReference>
<keyword evidence="1" id="KW-0596">Phosphopantetheine</keyword>
<dbReference type="InterPro" id="IPR009081">
    <property type="entry name" value="PP-bd_ACP"/>
</dbReference>
<evidence type="ECO:0000256" key="3">
    <source>
        <dbReference type="ARBA" id="ARBA00022679"/>
    </source>
</evidence>
<dbReference type="InterPro" id="IPR036736">
    <property type="entry name" value="ACP-like_sf"/>
</dbReference>
<dbReference type="EMBL" id="CAJPDT010000154">
    <property type="protein sequence ID" value="CAF9941697.1"/>
    <property type="molecule type" value="Genomic_DNA"/>
</dbReference>
<dbReference type="GO" id="GO:0031177">
    <property type="term" value="F:phosphopantetheine binding"/>
    <property type="evidence" value="ECO:0007669"/>
    <property type="project" value="InterPro"/>
</dbReference>
<dbReference type="Pfam" id="PF00550">
    <property type="entry name" value="PP-binding"/>
    <property type="match status" value="1"/>
</dbReference>
<gene>
    <name evidence="6" type="ORF">IMSHALPRED_002854</name>
</gene>
<dbReference type="Gene3D" id="1.10.1200.10">
    <property type="entry name" value="ACP-like"/>
    <property type="match status" value="1"/>
</dbReference>
<dbReference type="OrthoDB" id="329835at2759"/>
<dbReference type="PANTHER" id="PTHR43775">
    <property type="entry name" value="FATTY ACID SYNTHASE"/>
    <property type="match status" value="1"/>
</dbReference>
<dbReference type="InterPro" id="IPR020806">
    <property type="entry name" value="PKS_PP-bd"/>
</dbReference>
<dbReference type="AlphaFoldDB" id="A0A8H3J6S5"/>
<dbReference type="GO" id="GO:0006633">
    <property type="term" value="P:fatty acid biosynthetic process"/>
    <property type="evidence" value="ECO:0007669"/>
    <property type="project" value="TreeGrafter"/>
</dbReference>
<sequence length="427" mass="46293">MNGETYWHPNTSNYGSFNVKGAHFLKEDTGLFDTPFFNISSNEASAMDPQQRLLLEATYEAVENAGIPLHKIAGQNVGVFVGGSMSDYQNFLNKDIESGPVYQATATTMSSSPTGDSIEALAIARSLAKDRPSEEPLYIGSVKSNIGHLEAGSGLAGIIKACLVLQNGLIPPNTNFEKENEELIPPNTNFEKENEEIPFESWKMKVPTKVTSWSSQGVRRASMSSFGFGGTNVHVILECGHELENLKCLNESSRQQQLSHPTSERRVDPNSRCCWGGNGQVMAGLKLVPDKPLPFWAADVRFSHSVRSIRSIGSGTASNTGARQVRGELQQATTVEEVNGIIGQALVMKISKLSMTPAEEIVPEKPLAACGLDFLVAIEMRNWLIGELEVDVPLLKLMNSPSLTALAVLISERSNLVGTSVQEANEG</sequence>
<accession>A0A8H3J6S5</accession>
<organism evidence="6 7">
    <name type="scientific">Imshaugia aleurites</name>
    <dbReference type="NCBI Taxonomy" id="172621"/>
    <lineage>
        <taxon>Eukaryota</taxon>
        <taxon>Fungi</taxon>
        <taxon>Dikarya</taxon>
        <taxon>Ascomycota</taxon>
        <taxon>Pezizomycotina</taxon>
        <taxon>Lecanoromycetes</taxon>
        <taxon>OSLEUM clade</taxon>
        <taxon>Lecanoromycetidae</taxon>
        <taxon>Lecanorales</taxon>
        <taxon>Lecanorineae</taxon>
        <taxon>Parmeliaceae</taxon>
        <taxon>Imshaugia</taxon>
    </lineage>
</organism>
<dbReference type="SUPFAM" id="SSF53901">
    <property type="entry name" value="Thiolase-like"/>
    <property type="match status" value="2"/>
</dbReference>
<keyword evidence="2" id="KW-0597">Phosphoprotein</keyword>
<dbReference type="Gene3D" id="3.40.47.10">
    <property type="match status" value="3"/>
</dbReference>
<protein>
    <recommendedName>
        <fullName evidence="8">Polyketide synthase</fullName>
    </recommendedName>
</protein>
<dbReference type="Proteomes" id="UP000664534">
    <property type="component" value="Unassembled WGS sequence"/>
</dbReference>
<dbReference type="InterPro" id="IPR014030">
    <property type="entry name" value="Ketoacyl_synth_N"/>
</dbReference>
<evidence type="ECO:0008006" key="8">
    <source>
        <dbReference type="Google" id="ProtNLM"/>
    </source>
</evidence>
<dbReference type="InterPro" id="IPR050091">
    <property type="entry name" value="PKS_NRPS_Biosynth_Enz"/>
</dbReference>
<dbReference type="Pfam" id="PF02801">
    <property type="entry name" value="Ketoacyl-synt_C"/>
    <property type="match status" value="1"/>
</dbReference>
<dbReference type="InterPro" id="IPR016039">
    <property type="entry name" value="Thiolase-like"/>
</dbReference>
<dbReference type="CDD" id="cd00833">
    <property type="entry name" value="PKS"/>
    <property type="match status" value="1"/>
</dbReference>